<dbReference type="KEGG" id="sre:PTSG_12400"/>
<dbReference type="AlphaFoldDB" id="F2UC20"/>
<dbReference type="RefSeq" id="XP_004993028.1">
    <property type="nucleotide sequence ID" value="XM_004992971.1"/>
</dbReference>
<dbReference type="EMBL" id="GL832968">
    <property type="protein sequence ID" value="EGD74127.1"/>
    <property type="molecule type" value="Genomic_DNA"/>
</dbReference>
<dbReference type="GeneID" id="16073602"/>
<dbReference type="InParanoid" id="F2UC20"/>
<gene>
    <name evidence="2" type="ORF">PTSG_12400</name>
</gene>
<feature type="compositionally biased region" description="Basic residues" evidence="1">
    <location>
        <begin position="1"/>
        <end position="22"/>
    </location>
</feature>
<name>F2UC20_SALR5</name>
<accession>F2UC20</accession>
<proteinExistence type="predicted"/>
<organism evidence="3">
    <name type="scientific">Salpingoeca rosetta (strain ATCC 50818 / BSB-021)</name>
    <dbReference type="NCBI Taxonomy" id="946362"/>
    <lineage>
        <taxon>Eukaryota</taxon>
        <taxon>Choanoflagellata</taxon>
        <taxon>Craspedida</taxon>
        <taxon>Salpingoecidae</taxon>
        <taxon>Salpingoeca</taxon>
    </lineage>
</organism>
<evidence type="ECO:0000313" key="2">
    <source>
        <dbReference type="EMBL" id="EGD74127.1"/>
    </source>
</evidence>
<evidence type="ECO:0000256" key="1">
    <source>
        <dbReference type="SAM" id="MobiDB-lite"/>
    </source>
</evidence>
<protein>
    <submittedName>
        <fullName evidence="2">Uncharacterized protein</fullName>
    </submittedName>
</protein>
<evidence type="ECO:0000313" key="3">
    <source>
        <dbReference type="Proteomes" id="UP000007799"/>
    </source>
</evidence>
<keyword evidence="3" id="KW-1185">Reference proteome</keyword>
<feature type="region of interest" description="Disordered" evidence="1">
    <location>
        <begin position="1"/>
        <end position="29"/>
    </location>
</feature>
<dbReference type="Proteomes" id="UP000007799">
    <property type="component" value="Unassembled WGS sequence"/>
</dbReference>
<sequence length="51" mass="5845">MDAGSARRHGRTLHAEKSKRRQDKAPSQTDLIVHEGFYNAFPDDFDDDDLN</sequence>
<reference evidence="2" key="1">
    <citation type="submission" date="2009-08" db="EMBL/GenBank/DDBJ databases">
        <title>Annotation of Salpingoeca rosetta.</title>
        <authorList>
            <consortium name="The Broad Institute Genome Sequencing Platform"/>
            <person name="Russ C."/>
            <person name="Cuomo C."/>
            <person name="Burger G."/>
            <person name="Gray M.W."/>
            <person name="Holland P.W.H."/>
            <person name="King N."/>
            <person name="Lang F.B.F."/>
            <person name="Roger A.J."/>
            <person name="Ruiz-Trillo I."/>
            <person name="Young S.K."/>
            <person name="Zeng Q."/>
            <person name="Gargeya S."/>
            <person name="Alvarado L."/>
            <person name="Berlin A."/>
            <person name="Chapman S.B."/>
            <person name="Chen Z."/>
            <person name="Freedman E."/>
            <person name="Gellesch M."/>
            <person name="Goldberg J."/>
            <person name="Griggs A."/>
            <person name="Gujja S."/>
            <person name="Heilman E."/>
            <person name="Heiman D."/>
            <person name="Howarth C."/>
            <person name="Mehta T."/>
            <person name="Neiman D."/>
            <person name="Pearson M."/>
            <person name="Roberts A."/>
            <person name="Saif S."/>
            <person name="Shea T."/>
            <person name="Shenoy N."/>
            <person name="Sisk P."/>
            <person name="Stolte C."/>
            <person name="Sykes S."/>
            <person name="White J."/>
            <person name="Yandava C."/>
            <person name="Haas B."/>
            <person name="Nusbaum C."/>
            <person name="Birren B."/>
        </authorList>
    </citation>
    <scope>NUCLEOTIDE SEQUENCE [LARGE SCALE GENOMIC DNA]</scope>
    <source>
        <strain evidence="2">ATCC 50818</strain>
    </source>
</reference>